<gene>
    <name evidence="8" type="ORF">MGAL_10B093137</name>
</gene>
<evidence type="ECO:0000256" key="4">
    <source>
        <dbReference type="ARBA" id="ARBA00023155"/>
    </source>
</evidence>
<dbReference type="SUPFAM" id="SSF46689">
    <property type="entry name" value="Homeodomain-like"/>
    <property type="match status" value="1"/>
</dbReference>
<evidence type="ECO:0000256" key="5">
    <source>
        <dbReference type="ARBA" id="ARBA00023242"/>
    </source>
</evidence>
<dbReference type="SMART" id="SM00389">
    <property type="entry name" value="HOX"/>
    <property type="match status" value="1"/>
</dbReference>
<dbReference type="PROSITE" id="PS50071">
    <property type="entry name" value="HOMEOBOX_2"/>
    <property type="match status" value="1"/>
</dbReference>
<sequence>MNVYSPYGTPDFQMYQRNYNIRGNYYQPSPQTIPLAPIQNNMLSPYYPHNTYPHNGAGMYYPKQTPQESSYITPNSSCHIPSLETVLRTQVQDYIKLGLEKQISEVSASKGNTKILKDWLKQHRNNPYPTKTDKVMLAYSTNMTMTQISNWFANSRRRIKLEKSEKELNDSLLGSSCDDKKRLTCREDVRQSETLSSAKFKTGNKECALDSSRGENVNETFQSSFNETNITPDSGLESFIETEDSFEKRENAKDHKDIKCKTNLFGTDPLTDVTVEPLETKPDTINVTVEPLEIKPRTLDVSIANKDTTVCLVESPETKPNTFDESFENKSTTAVYRTSKIWSITDILNSK</sequence>
<feature type="DNA-binding region" description="Homeobox" evidence="6">
    <location>
        <begin position="101"/>
        <end position="163"/>
    </location>
</feature>
<proteinExistence type="inferred from homology"/>
<dbReference type="Gene3D" id="1.10.10.60">
    <property type="entry name" value="Homeodomain-like"/>
    <property type="match status" value="1"/>
</dbReference>
<keyword evidence="5 6" id="KW-0539">Nucleus</keyword>
<dbReference type="GO" id="GO:0048468">
    <property type="term" value="P:cell development"/>
    <property type="evidence" value="ECO:0007669"/>
    <property type="project" value="TreeGrafter"/>
</dbReference>
<keyword evidence="4 6" id="KW-0371">Homeobox</keyword>
<evidence type="ECO:0000313" key="8">
    <source>
        <dbReference type="EMBL" id="VDI50158.1"/>
    </source>
</evidence>
<protein>
    <recommendedName>
        <fullName evidence="7">Homeobox domain-containing protein</fullName>
    </recommendedName>
</protein>
<dbReference type="InterPro" id="IPR001356">
    <property type="entry name" value="HD"/>
</dbReference>
<feature type="domain" description="Homeobox" evidence="7">
    <location>
        <begin position="99"/>
        <end position="162"/>
    </location>
</feature>
<keyword evidence="3 6" id="KW-0238">DNA-binding</keyword>
<dbReference type="CDD" id="cd00086">
    <property type="entry name" value="homeodomain"/>
    <property type="match status" value="1"/>
</dbReference>
<evidence type="ECO:0000259" key="7">
    <source>
        <dbReference type="PROSITE" id="PS50071"/>
    </source>
</evidence>
<evidence type="ECO:0000313" key="9">
    <source>
        <dbReference type="Proteomes" id="UP000596742"/>
    </source>
</evidence>
<dbReference type="InterPro" id="IPR009057">
    <property type="entry name" value="Homeodomain-like_sf"/>
</dbReference>
<dbReference type="Pfam" id="PF05920">
    <property type="entry name" value="Homeobox_KN"/>
    <property type="match status" value="1"/>
</dbReference>
<evidence type="ECO:0000256" key="2">
    <source>
        <dbReference type="ARBA" id="ARBA00008446"/>
    </source>
</evidence>
<reference evidence="8" key="1">
    <citation type="submission" date="2018-11" db="EMBL/GenBank/DDBJ databases">
        <authorList>
            <person name="Alioto T."/>
            <person name="Alioto T."/>
        </authorList>
    </citation>
    <scope>NUCLEOTIDE SEQUENCE</scope>
</reference>
<dbReference type="Proteomes" id="UP000596742">
    <property type="component" value="Unassembled WGS sequence"/>
</dbReference>
<dbReference type="PANTHER" id="PTHR11211">
    <property type="entry name" value="IROQUOIS-CLASS HOMEODOMAIN PROTEIN IRX"/>
    <property type="match status" value="1"/>
</dbReference>
<dbReference type="InterPro" id="IPR008422">
    <property type="entry name" value="KN_HD"/>
</dbReference>
<organism evidence="8 9">
    <name type="scientific">Mytilus galloprovincialis</name>
    <name type="common">Mediterranean mussel</name>
    <dbReference type="NCBI Taxonomy" id="29158"/>
    <lineage>
        <taxon>Eukaryota</taxon>
        <taxon>Metazoa</taxon>
        <taxon>Spiralia</taxon>
        <taxon>Lophotrochozoa</taxon>
        <taxon>Mollusca</taxon>
        <taxon>Bivalvia</taxon>
        <taxon>Autobranchia</taxon>
        <taxon>Pteriomorphia</taxon>
        <taxon>Mytilida</taxon>
        <taxon>Mytiloidea</taxon>
        <taxon>Mytilidae</taxon>
        <taxon>Mytilinae</taxon>
        <taxon>Mytilus</taxon>
    </lineage>
</organism>
<comment type="caution">
    <text evidence="8">The sequence shown here is derived from an EMBL/GenBank/DDBJ whole genome shotgun (WGS) entry which is preliminary data.</text>
</comment>
<dbReference type="PROSITE" id="PS00027">
    <property type="entry name" value="HOMEOBOX_1"/>
    <property type="match status" value="1"/>
</dbReference>
<keyword evidence="9" id="KW-1185">Reference proteome</keyword>
<comment type="subcellular location">
    <subcellularLocation>
        <location evidence="1 6">Nucleus</location>
    </subcellularLocation>
</comment>
<dbReference type="GO" id="GO:0005634">
    <property type="term" value="C:nucleus"/>
    <property type="evidence" value="ECO:0007669"/>
    <property type="project" value="UniProtKB-SubCell"/>
</dbReference>
<evidence type="ECO:0000256" key="3">
    <source>
        <dbReference type="ARBA" id="ARBA00023125"/>
    </source>
</evidence>
<dbReference type="GO" id="GO:0030182">
    <property type="term" value="P:neuron differentiation"/>
    <property type="evidence" value="ECO:0007669"/>
    <property type="project" value="TreeGrafter"/>
</dbReference>
<dbReference type="GO" id="GO:0000981">
    <property type="term" value="F:DNA-binding transcription factor activity, RNA polymerase II-specific"/>
    <property type="evidence" value="ECO:0007669"/>
    <property type="project" value="InterPro"/>
</dbReference>
<dbReference type="OrthoDB" id="10056939at2759"/>
<accession>A0A8B6FJD2</accession>
<dbReference type="InterPro" id="IPR017970">
    <property type="entry name" value="Homeobox_CS"/>
</dbReference>
<dbReference type="GO" id="GO:0000978">
    <property type="term" value="F:RNA polymerase II cis-regulatory region sequence-specific DNA binding"/>
    <property type="evidence" value="ECO:0007669"/>
    <property type="project" value="TreeGrafter"/>
</dbReference>
<dbReference type="PANTHER" id="PTHR11211:SF40">
    <property type="entry name" value="MIRROR, ISOFORM C"/>
    <property type="match status" value="1"/>
</dbReference>
<name>A0A8B6FJD2_MYTGA</name>
<dbReference type="AlphaFoldDB" id="A0A8B6FJD2"/>
<dbReference type="EMBL" id="UYJE01006913">
    <property type="protein sequence ID" value="VDI50158.1"/>
    <property type="molecule type" value="Genomic_DNA"/>
</dbReference>
<evidence type="ECO:0000256" key="6">
    <source>
        <dbReference type="PROSITE-ProRule" id="PRU00108"/>
    </source>
</evidence>
<comment type="similarity">
    <text evidence="2">Belongs to the TALE/IRO homeobox family.</text>
</comment>
<evidence type="ECO:0000256" key="1">
    <source>
        <dbReference type="ARBA" id="ARBA00004123"/>
    </source>
</evidence>